<evidence type="ECO:0000313" key="2">
    <source>
        <dbReference type="Proteomes" id="UP000184514"/>
    </source>
</evidence>
<proteinExistence type="predicted"/>
<dbReference type="EMBL" id="MLCB01000111">
    <property type="protein sequence ID" value="OJI94290.1"/>
    <property type="molecule type" value="Genomic_DNA"/>
</dbReference>
<dbReference type="STRING" id="696762.PFRI_15260"/>
<dbReference type="AlphaFoldDB" id="A0A1L9NYD4"/>
<organism evidence="1 2">
    <name type="scientific">Planktotalea frisia</name>
    <dbReference type="NCBI Taxonomy" id="696762"/>
    <lineage>
        <taxon>Bacteria</taxon>
        <taxon>Pseudomonadati</taxon>
        <taxon>Pseudomonadota</taxon>
        <taxon>Alphaproteobacteria</taxon>
        <taxon>Rhodobacterales</taxon>
        <taxon>Paracoccaceae</taxon>
        <taxon>Planktotalea</taxon>
    </lineage>
</organism>
<reference evidence="1 2" key="1">
    <citation type="submission" date="2016-10" db="EMBL/GenBank/DDBJ databases">
        <title>Genome sequence of Planktotalea frisia SH6-1.</title>
        <authorList>
            <person name="Poehlein A."/>
            <person name="Bakenhus I."/>
            <person name="Voget S."/>
            <person name="Brinkhoff T."/>
            <person name="Simon M."/>
        </authorList>
    </citation>
    <scope>NUCLEOTIDE SEQUENCE [LARGE SCALE GENOMIC DNA]</scope>
    <source>
        <strain evidence="1 2">SH6-1</strain>
    </source>
</reference>
<dbReference type="Proteomes" id="UP000184514">
    <property type="component" value="Unassembled WGS sequence"/>
</dbReference>
<keyword evidence="2" id="KW-1185">Reference proteome</keyword>
<name>A0A1L9NYD4_9RHOB</name>
<gene>
    <name evidence="1" type="ORF">PFRI_15260</name>
</gene>
<evidence type="ECO:0000313" key="1">
    <source>
        <dbReference type="EMBL" id="OJI94290.1"/>
    </source>
</evidence>
<accession>A0A1L9NYD4</accession>
<sequence length="208" mass="23521">MKKFGFWGSSGINTDCLCARIRPIEALTSKNADTEPRPFKSFKLPMPERRRITESLYPTYGAHLNGGFLSHVAGKMIYRTGIDGFSVKIHNAFLKDSQNPGQQELEQTRLCHLHGATWIDWIKSYTYRKEKGAYRAELKAPFDQGTGGLSMHELLSQIEARDGEKGLRAFYDEVCTARPELLAGLAAHDLLHWHRLDLNAAIAEQFPE</sequence>
<protein>
    <submittedName>
        <fullName evidence="1">Uncharacterized protein</fullName>
    </submittedName>
</protein>
<comment type="caution">
    <text evidence="1">The sequence shown here is derived from an EMBL/GenBank/DDBJ whole genome shotgun (WGS) entry which is preliminary data.</text>
</comment>